<sequence>MDHIQYLTDWTIGLAVLILLFLIADILTPSDSWKPFVRFTAGLIFLFWVLSPIKQFFGDPGAITLSLTDELEKWVSDEKKNADELIESMSTDQSAYILEQSEDTVLNLIEDSCNCEINEVVISEKDQAYSITLSLSENSKNQEALLENTSELLGIPTSQITILY</sequence>
<comment type="caution">
    <text evidence="2">The sequence shown here is derived from an EMBL/GenBank/DDBJ whole genome shotgun (WGS) entry which is preliminary data.</text>
</comment>
<evidence type="ECO:0000313" key="3">
    <source>
        <dbReference type="Proteomes" id="UP001597561"/>
    </source>
</evidence>
<evidence type="ECO:0000256" key="1">
    <source>
        <dbReference type="SAM" id="Phobius"/>
    </source>
</evidence>
<feature type="transmembrane region" description="Helical" evidence="1">
    <location>
        <begin position="36"/>
        <end position="53"/>
    </location>
</feature>
<keyword evidence="1" id="KW-0812">Transmembrane</keyword>
<accession>A0ABW5ZN53</accession>
<proteinExistence type="predicted"/>
<dbReference type="Pfam" id="PF09581">
    <property type="entry name" value="Spore_III_AF"/>
    <property type="match status" value="1"/>
</dbReference>
<dbReference type="Proteomes" id="UP001597561">
    <property type="component" value="Unassembled WGS sequence"/>
</dbReference>
<evidence type="ECO:0000313" key="2">
    <source>
        <dbReference type="EMBL" id="MFD2913118.1"/>
    </source>
</evidence>
<keyword evidence="3" id="KW-1185">Reference proteome</keyword>
<keyword evidence="1" id="KW-1133">Transmembrane helix</keyword>
<reference evidence="3" key="1">
    <citation type="journal article" date="2019" name="Int. J. Syst. Evol. Microbiol.">
        <title>The Global Catalogue of Microorganisms (GCM) 10K type strain sequencing project: providing services to taxonomists for standard genome sequencing and annotation.</title>
        <authorList>
            <consortium name="The Broad Institute Genomics Platform"/>
            <consortium name="The Broad Institute Genome Sequencing Center for Infectious Disease"/>
            <person name="Wu L."/>
            <person name="Ma J."/>
        </authorList>
    </citation>
    <scope>NUCLEOTIDE SEQUENCE [LARGE SCALE GENOMIC DNA]</scope>
    <source>
        <strain evidence="3">KCTC 13528</strain>
    </source>
</reference>
<name>A0ABW5ZN53_9BACL</name>
<organism evidence="2 3">
    <name type="scientific">Jeotgalibacillus terrae</name>
    <dbReference type="NCBI Taxonomy" id="587735"/>
    <lineage>
        <taxon>Bacteria</taxon>
        <taxon>Bacillati</taxon>
        <taxon>Bacillota</taxon>
        <taxon>Bacilli</taxon>
        <taxon>Bacillales</taxon>
        <taxon>Caryophanaceae</taxon>
        <taxon>Jeotgalibacillus</taxon>
    </lineage>
</organism>
<keyword evidence="1" id="KW-0472">Membrane</keyword>
<feature type="transmembrane region" description="Helical" evidence="1">
    <location>
        <begin position="6"/>
        <end position="24"/>
    </location>
</feature>
<dbReference type="RefSeq" id="WP_204727799.1">
    <property type="nucleotide sequence ID" value="NZ_JAFBDK010000001.1"/>
</dbReference>
<protein>
    <submittedName>
        <fullName evidence="2">Stage III sporulation protein AF</fullName>
    </submittedName>
</protein>
<dbReference type="InterPro" id="IPR014245">
    <property type="entry name" value="Spore_III_AF"/>
</dbReference>
<gene>
    <name evidence="2" type="ORF">ACFS5P_14620</name>
</gene>
<dbReference type="EMBL" id="JBHUPG010000027">
    <property type="protein sequence ID" value="MFD2913118.1"/>
    <property type="molecule type" value="Genomic_DNA"/>
</dbReference>